<evidence type="ECO:0000256" key="5">
    <source>
        <dbReference type="PIRSR" id="PIRSR000097-2"/>
    </source>
</evidence>
<dbReference type="GO" id="GO:0016652">
    <property type="term" value="F:oxidoreductase activity, acting on NAD(P)H as acceptor"/>
    <property type="evidence" value="ECO:0007669"/>
    <property type="project" value="InterPro"/>
</dbReference>
<dbReference type="PANTHER" id="PTHR43827:SF3">
    <property type="entry name" value="NADP-DEPENDENT OXIDOREDUCTASE DOMAIN-CONTAINING PROTEIN"/>
    <property type="match status" value="1"/>
</dbReference>
<dbReference type="CDD" id="cd19120">
    <property type="entry name" value="AKR_AKR3C2-3"/>
    <property type="match status" value="1"/>
</dbReference>
<keyword evidence="2" id="KW-0521">NADP</keyword>
<evidence type="ECO:0000256" key="3">
    <source>
        <dbReference type="ARBA" id="ARBA00023002"/>
    </source>
</evidence>
<evidence type="ECO:0000256" key="1">
    <source>
        <dbReference type="ARBA" id="ARBA00007905"/>
    </source>
</evidence>
<dbReference type="InterPro" id="IPR018170">
    <property type="entry name" value="Aldo/ket_reductase_CS"/>
</dbReference>
<dbReference type="InterPro" id="IPR044494">
    <property type="entry name" value="AKR3C2/3"/>
</dbReference>
<evidence type="ECO:0000256" key="6">
    <source>
        <dbReference type="PIRSR" id="PIRSR000097-3"/>
    </source>
</evidence>
<dbReference type="PROSITE" id="PS00062">
    <property type="entry name" value="ALDOKETO_REDUCTASE_2"/>
    <property type="match status" value="1"/>
</dbReference>
<evidence type="ECO:0000256" key="4">
    <source>
        <dbReference type="PIRSR" id="PIRSR000097-1"/>
    </source>
</evidence>
<dbReference type="AlphaFoldDB" id="A0A5C3NFI6"/>
<dbReference type="GO" id="GO:0016616">
    <property type="term" value="F:oxidoreductase activity, acting on the CH-OH group of donors, NAD or NADP as acceptor"/>
    <property type="evidence" value="ECO:0007669"/>
    <property type="project" value="UniProtKB-ARBA"/>
</dbReference>
<dbReference type="EMBL" id="ML213505">
    <property type="protein sequence ID" value="TFK54798.1"/>
    <property type="molecule type" value="Genomic_DNA"/>
</dbReference>
<dbReference type="STRING" id="5364.A0A5C3NFI6"/>
<evidence type="ECO:0000313" key="9">
    <source>
        <dbReference type="Proteomes" id="UP000305948"/>
    </source>
</evidence>
<dbReference type="PANTHER" id="PTHR43827">
    <property type="entry name" value="2,5-DIKETO-D-GLUCONIC ACID REDUCTASE"/>
    <property type="match status" value="1"/>
</dbReference>
<dbReference type="Pfam" id="PF00248">
    <property type="entry name" value="Aldo_ket_red"/>
    <property type="match status" value="1"/>
</dbReference>
<proteinExistence type="inferred from homology"/>
<dbReference type="SUPFAM" id="SSF51430">
    <property type="entry name" value="NAD(P)-linked oxidoreductase"/>
    <property type="match status" value="1"/>
</dbReference>
<name>A0A5C3NFI6_9AGAM</name>
<keyword evidence="9" id="KW-1185">Reference proteome</keyword>
<evidence type="ECO:0000313" key="8">
    <source>
        <dbReference type="EMBL" id="TFK54798.1"/>
    </source>
</evidence>
<gene>
    <name evidence="8" type="ORF">OE88DRAFT_1653296</name>
</gene>
<dbReference type="PIRSF" id="PIRSF000097">
    <property type="entry name" value="AKR"/>
    <property type="match status" value="1"/>
</dbReference>
<organism evidence="8 9">
    <name type="scientific">Heliocybe sulcata</name>
    <dbReference type="NCBI Taxonomy" id="5364"/>
    <lineage>
        <taxon>Eukaryota</taxon>
        <taxon>Fungi</taxon>
        <taxon>Dikarya</taxon>
        <taxon>Basidiomycota</taxon>
        <taxon>Agaricomycotina</taxon>
        <taxon>Agaricomycetes</taxon>
        <taxon>Gloeophyllales</taxon>
        <taxon>Gloeophyllaceae</taxon>
        <taxon>Heliocybe</taxon>
    </lineage>
</organism>
<dbReference type="InterPro" id="IPR020471">
    <property type="entry name" value="AKR"/>
</dbReference>
<feature type="active site" description="Proton donor" evidence="4">
    <location>
        <position position="95"/>
    </location>
</feature>
<feature type="domain" description="NADP-dependent oxidoreductase" evidence="7">
    <location>
        <begin position="67"/>
        <end position="316"/>
    </location>
</feature>
<evidence type="ECO:0000259" key="7">
    <source>
        <dbReference type="Pfam" id="PF00248"/>
    </source>
</evidence>
<feature type="binding site" evidence="5">
    <location>
        <position position="152"/>
    </location>
    <ligand>
        <name>substrate</name>
    </ligand>
</feature>
<comment type="similarity">
    <text evidence="1">Belongs to the aldo/keto reductase family.</text>
</comment>
<keyword evidence="3" id="KW-0560">Oxidoreductase</keyword>
<accession>A0A5C3NFI6</accession>
<dbReference type="PRINTS" id="PR00069">
    <property type="entry name" value="ALDKETRDTASE"/>
</dbReference>
<reference evidence="8 9" key="1">
    <citation type="journal article" date="2019" name="Nat. Ecol. Evol.">
        <title>Megaphylogeny resolves global patterns of mushroom evolution.</title>
        <authorList>
            <person name="Varga T."/>
            <person name="Krizsan K."/>
            <person name="Foldi C."/>
            <person name="Dima B."/>
            <person name="Sanchez-Garcia M."/>
            <person name="Sanchez-Ramirez S."/>
            <person name="Szollosi G.J."/>
            <person name="Szarkandi J.G."/>
            <person name="Papp V."/>
            <person name="Albert L."/>
            <person name="Andreopoulos W."/>
            <person name="Angelini C."/>
            <person name="Antonin V."/>
            <person name="Barry K.W."/>
            <person name="Bougher N.L."/>
            <person name="Buchanan P."/>
            <person name="Buyck B."/>
            <person name="Bense V."/>
            <person name="Catcheside P."/>
            <person name="Chovatia M."/>
            <person name="Cooper J."/>
            <person name="Damon W."/>
            <person name="Desjardin D."/>
            <person name="Finy P."/>
            <person name="Geml J."/>
            <person name="Haridas S."/>
            <person name="Hughes K."/>
            <person name="Justo A."/>
            <person name="Karasinski D."/>
            <person name="Kautmanova I."/>
            <person name="Kiss B."/>
            <person name="Kocsube S."/>
            <person name="Kotiranta H."/>
            <person name="LaButti K.M."/>
            <person name="Lechner B.E."/>
            <person name="Liimatainen K."/>
            <person name="Lipzen A."/>
            <person name="Lukacs Z."/>
            <person name="Mihaltcheva S."/>
            <person name="Morgado L.N."/>
            <person name="Niskanen T."/>
            <person name="Noordeloos M.E."/>
            <person name="Ohm R.A."/>
            <person name="Ortiz-Santana B."/>
            <person name="Ovrebo C."/>
            <person name="Racz N."/>
            <person name="Riley R."/>
            <person name="Savchenko A."/>
            <person name="Shiryaev A."/>
            <person name="Soop K."/>
            <person name="Spirin V."/>
            <person name="Szebenyi C."/>
            <person name="Tomsovsky M."/>
            <person name="Tulloss R.E."/>
            <person name="Uehling J."/>
            <person name="Grigoriev I.V."/>
            <person name="Vagvolgyi C."/>
            <person name="Papp T."/>
            <person name="Martin F.M."/>
            <person name="Miettinen O."/>
            <person name="Hibbett D.S."/>
            <person name="Nagy L.G."/>
        </authorList>
    </citation>
    <scope>NUCLEOTIDE SEQUENCE [LARGE SCALE GENOMIC DNA]</scope>
    <source>
        <strain evidence="8 9">OMC1185</strain>
    </source>
</reference>
<dbReference type="Proteomes" id="UP000305948">
    <property type="component" value="Unassembled WGS sequence"/>
</dbReference>
<protein>
    <submittedName>
        <fullName evidence="8">Aldo/keto reductase</fullName>
    </submittedName>
</protein>
<dbReference type="FunFam" id="3.20.20.100:FF:000002">
    <property type="entry name" value="2,5-diketo-D-gluconic acid reductase A"/>
    <property type="match status" value="1"/>
</dbReference>
<evidence type="ECO:0000256" key="2">
    <source>
        <dbReference type="ARBA" id="ARBA00022857"/>
    </source>
</evidence>
<dbReference type="OrthoDB" id="416253at2759"/>
<sequence>MMSIIWHTPSIAIRIRASLGRTSCPGLIQLLQCPPLRFQSTNRDMSTLTFPLNDGTNVPALAFGTGTALYNKDAQNAVVTAIKTGFVHLDGAQMYGNEDSLGDAIVASGKPRESLYITTKLNKLSKGQTVKSTLVESLRKLKVDYVNLFLIHMPNHHEVPLTDIWKQMEEVQKEGLAKSIGVSNFRIKDFEEILPGATVKPVVNQIEFHPYVFGAAESLYEYTEKQGIRTESYGGLTPIVRARGGPLDPVLAKITERISKTGGKSVSEGQVLSKWLLQKGVVVVTTSSKEERIKEYLAVPSLPDLTAEEIAELEAAGKKHHKRAFCQWLDEKN</sequence>
<dbReference type="Gene3D" id="3.20.20.100">
    <property type="entry name" value="NADP-dependent oxidoreductase domain"/>
    <property type="match status" value="1"/>
</dbReference>
<feature type="site" description="Lowers pKa of active site Tyr" evidence="6">
    <location>
        <position position="120"/>
    </location>
</feature>
<dbReference type="InterPro" id="IPR036812">
    <property type="entry name" value="NAD(P)_OxRdtase_dom_sf"/>
</dbReference>
<dbReference type="InterPro" id="IPR023210">
    <property type="entry name" value="NADP_OxRdtase_dom"/>
</dbReference>